<keyword evidence="1" id="KW-0472">Membrane</keyword>
<evidence type="ECO:0000256" key="1">
    <source>
        <dbReference type="SAM" id="Phobius"/>
    </source>
</evidence>
<keyword evidence="1" id="KW-1133">Transmembrane helix</keyword>
<dbReference type="AlphaFoldDB" id="X1Q9P2"/>
<feature type="transmembrane region" description="Helical" evidence="1">
    <location>
        <begin position="70"/>
        <end position="93"/>
    </location>
</feature>
<dbReference type="EMBL" id="BARV01041520">
    <property type="protein sequence ID" value="GAI51516.1"/>
    <property type="molecule type" value="Genomic_DNA"/>
</dbReference>
<sequence>MAGNCPERGIIEEPKDEVILPIIGKLRLSDYSLPSLAVILGLVDGFNPCALWVLAYLISLVITLKDKGKIWLLVGSFVFASGVLYFLFMTAWLNAFL</sequence>
<evidence type="ECO:0008006" key="3">
    <source>
        <dbReference type="Google" id="ProtNLM"/>
    </source>
</evidence>
<organism evidence="2">
    <name type="scientific">marine sediment metagenome</name>
    <dbReference type="NCBI Taxonomy" id="412755"/>
    <lineage>
        <taxon>unclassified sequences</taxon>
        <taxon>metagenomes</taxon>
        <taxon>ecological metagenomes</taxon>
    </lineage>
</organism>
<proteinExistence type="predicted"/>
<evidence type="ECO:0000313" key="2">
    <source>
        <dbReference type="EMBL" id="GAI51516.1"/>
    </source>
</evidence>
<keyword evidence="1" id="KW-0812">Transmembrane</keyword>
<feature type="non-terminal residue" evidence="2">
    <location>
        <position position="97"/>
    </location>
</feature>
<accession>X1Q9P2</accession>
<gene>
    <name evidence="2" type="ORF">S06H3_62818</name>
</gene>
<protein>
    <recommendedName>
        <fullName evidence="3">Cytochrome C biogenesis protein transmembrane domain-containing protein</fullName>
    </recommendedName>
</protein>
<feature type="transmembrane region" description="Helical" evidence="1">
    <location>
        <begin position="36"/>
        <end position="58"/>
    </location>
</feature>
<reference evidence="2" key="1">
    <citation type="journal article" date="2014" name="Front. Microbiol.">
        <title>High frequency of phylogenetically diverse reductive dehalogenase-homologous genes in deep subseafloor sedimentary metagenomes.</title>
        <authorList>
            <person name="Kawai M."/>
            <person name="Futagami T."/>
            <person name="Toyoda A."/>
            <person name="Takaki Y."/>
            <person name="Nishi S."/>
            <person name="Hori S."/>
            <person name="Arai W."/>
            <person name="Tsubouchi T."/>
            <person name="Morono Y."/>
            <person name="Uchiyama I."/>
            <person name="Ito T."/>
            <person name="Fujiyama A."/>
            <person name="Inagaki F."/>
            <person name="Takami H."/>
        </authorList>
    </citation>
    <scope>NUCLEOTIDE SEQUENCE</scope>
    <source>
        <strain evidence="2">Expedition CK06-06</strain>
    </source>
</reference>
<comment type="caution">
    <text evidence="2">The sequence shown here is derived from an EMBL/GenBank/DDBJ whole genome shotgun (WGS) entry which is preliminary data.</text>
</comment>
<name>X1Q9P2_9ZZZZ</name>